<feature type="domain" description="Response regulatory" evidence="3">
    <location>
        <begin position="21"/>
        <end position="138"/>
    </location>
</feature>
<dbReference type="InterPro" id="IPR000792">
    <property type="entry name" value="Tscrpt_reg_LuxR_C"/>
</dbReference>
<dbReference type="Pfam" id="PF00072">
    <property type="entry name" value="Response_reg"/>
    <property type="match status" value="1"/>
</dbReference>
<evidence type="ECO:0000259" key="3">
    <source>
        <dbReference type="PROSITE" id="PS50110"/>
    </source>
</evidence>
<evidence type="ECO:0000256" key="2">
    <source>
        <dbReference type="PROSITE-ProRule" id="PRU00169"/>
    </source>
</evidence>
<reference evidence="5" key="1">
    <citation type="submission" date="2017-12" db="EMBL/GenBank/DDBJ databases">
        <title>Draft genome sequence of Telmatospirillum siberiense 26-4b1T, an acidotolerant peatland alphaproteobacterium potentially involved in sulfur cycling.</title>
        <authorList>
            <person name="Hausmann B."/>
            <person name="Pjevac P."/>
            <person name="Schreck K."/>
            <person name="Herbold C.W."/>
            <person name="Daims H."/>
            <person name="Wagner M."/>
            <person name="Pester M."/>
            <person name="Loy A."/>
        </authorList>
    </citation>
    <scope>NUCLEOTIDE SEQUENCE [LARGE SCALE GENOMIC DNA]</scope>
    <source>
        <strain evidence="5">26-4b1</strain>
    </source>
</reference>
<dbReference type="SMART" id="SM00421">
    <property type="entry name" value="HTH_LUXR"/>
    <property type="match status" value="1"/>
</dbReference>
<dbReference type="SUPFAM" id="SSF46894">
    <property type="entry name" value="C-terminal effector domain of the bipartite response regulators"/>
    <property type="match status" value="1"/>
</dbReference>
<evidence type="ECO:0000313" key="4">
    <source>
        <dbReference type="EMBL" id="PKU25528.1"/>
    </source>
</evidence>
<dbReference type="Gene3D" id="3.40.50.2300">
    <property type="match status" value="1"/>
</dbReference>
<organism evidence="4 5">
    <name type="scientific">Telmatospirillum siberiense</name>
    <dbReference type="NCBI Taxonomy" id="382514"/>
    <lineage>
        <taxon>Bacteria</taxon>
        <taxon>Pseudomonadati</taxon>
        <taxon>Pseudomonadota</taxon>
        <taxon>Alphaproteobacteria</taxon>
        <taxon>Rhodospirillales</taxon>
        <taxon>Rhodospirillaceae</taxon>
        <taxon>Telmatospirillum</taxon>
    </lineage>
</organism>
<dbReference type="GO" id="GO:0000160">
    <property type="term" value="P:phosphorelay signal transduction system"/>
    <property type="evidence" value="ECO:0007669"/>
    <property type="project" value="InterPro"/>
</dbReference>
<dbReference type="Proteomes" id="UP000233293">
    <property type="component" value="Unassembled WGS sequence"/>
</dbReference>
<dbReference type="GO" id="GO:0003677">
    <property type="term" value="F:DNA binding"/>
    <property type="evidence" value="ECO:0007669"/>
    <property type="project" value="UniProtKB-KW"/>
</dbReference>
<dbReference type="InterPro" id="IPR039420">
    <property type="entry name" value="WalR-like"/>
</dbReference>
<evidence type="ECO:0000313" key="5">
    <source>
        <dbReference type="Proteomes" id="UP000233293"/>
    </source>
</evidence>
<dbReference type="SMART" id="SM00448">
    <property type="entry name" value="REC"/>
    <property type="match status" value="1"/>
</dbReference>
<proteinExistence type="predicted"/>
<dbReference type="InterPro" id="IPR011006">
    <property type="entry name" value="CheY-like_superfamily"/>
</dbReference>
<name>A0A2N3PYQ5_9PROT</name>
<protein>
    <recommendedName>
        <fullName evidence="3">Response regulatory domain-containing protein</fullName>
    </recommendedName>
</protein>
<accession>A0A2N3PYQ5</accession>
<dbReference type="InterPro" id="IPR036388">
    <property type="entry name" value="WH-like_DNA-bd_sf"/>
</dbReference>
<feature type="modified residue" description="4-aspartylphosphate" evidence="2">
    <location>
        <position position="72"/>
    </location>
</feature>
<dbReference type="GO" id="GO:0006355">
    <property type="term" value="P:regulation of DNA-templated transcription"/>
    <property type="evidence" value="ECO:0007669"/>
    <property type="project" value="InterPro"/>
</dbReference>
<keyword evidence="2" id="KW-0597">Phosphoprotein</keyword>
<dbReference type="InterPro" id="IPR016032">
    <property type="entry name" value="Sig_transdc_resp-reg_C-effctor"/>
</dbReference>
<dbReference type="PROSITE" id="PS50110">
    <property type="entry name" value="RESPONSE_REGULATORY"/>
    <property type="match status" value="1"/>
</dbReference>
<dbReference type="SUPFAM" id="SSF52172">
    <property type="entry name" value="CheY-like"/>
    <property type="match status" value="1"/>
</dbReference>
<dbReference type="AlphaFoldDB" id="A0A2N3PYQ5"/>
<dbReference type="PANTHER" id="PTHR43214:SF44">
    <property type="entry name" value="TWO-COMPONENT RESPONSE REGULATOR"/>
    <property type="match status" value="1"/>
</dbReference>
<evidence type="ECO:0000256" key="1">
    <source>
        <dbReference type="ARBA" id="ARBA00023125"/>
    </source>
</evidence>
<comment type="caution">
    <text evidence="4">The sequence shown here is derived from an EMBL/GenBank/DDBJ whole genome shotgun (WGS) entry which is preliminary data.</text>
</comment>
<sequence>MRYRLEESGHGNGGDKVTKPRILFVDDEPHVLDGLQRALRSRCNSWQMSFLVSPIEAIAEQRRLPFDVAVVDMRMPVMSGVELIKELGALCPGTTAIVLTGATDIESAIAAINEANVFRFYAKPCSAEVLAAGIDQALIQTAQKNANPAMMSPDATLGLATLNRLPTGVVVVDADANILFMNSLGTEYLASGDGLTMSPTGLCRTNRQAETAELHRLVKLAVDAGGDAMAHALAVTREEADRPLSVVIAPLPAEHSNGRVAVLLINDPERQSLPSVDTVTKLFDLTDAEARLALALSEGQRIEDAAEKLGITVNSARTYLKRIFSKTDVTRQAELVRLILAAPTLSDLGAVKRPSQSRPSR</sequence>
<keyword evidence="5" id="KW-1185">Reference proteome</keyword>
<dbReference type="EMBL" id="PIUM01000004">
    <property type="protein sequence ID" value="PKU25528.1"/>
    <property type="molecule type" value="Genomic_DNA"/>
</dbReference>
<dbReference type="InterPro" id="IPR001789">
    <property type="entry name" value="Sig_transdc_resp-reg_receiver"/>
</dbReference>
<dbReference type="Gene3D" id="1.10.10.10">
    <property type="entry name" value="Winged helix-like DNA-binding domain superfamily/Winged helix DNA-binding domain"/>
    <property type="match status" value="1"/>
</dbReference>
<gene>
    <name evidence="4" type="ORF">CWS72_05535</name>
</gene>
<dbReference type="PANTHER" id="PTHR43214">
    <property type="entry name" value="TWO-COMPONENT RESPONSE REGULATOR"/>
    <property type="match status" value="1"/>
</dbReference>
<keyword evidence="1" id="KW-0238">DNA-binding</keyword>